<evidence type="ECO:0000313" key="2">
    <source>
        <dbReference type="Proteomes" id="UP000228380"/>
    </source>
</evidence>
<evidence type="ECO:0000313" key="3">
    <source>
        <dbReference type="RefSeq" id="XP_008781847.2"/>
    </source>
</evidence>
<accession>A0A8B7BN03</accession>
<dbReference type="KEGG" id="pda:103701539"/>
<name>A0A8B7BN03_PHODC</name>
<protein>
    <submittedName>
        <fullName evidence="3">Uncharacterized protein LOC103701539 isoform X1</fullName>
    </submittedName>
</protein>
<organism evidence="2 3">
    <name type="scientific">Phoenix dactylifera</name>
    <name type="common">Date palm</name>
    <dbReference type="NCBI Taxonomy" id="42345"/>
    <lineage>
        <taxon>Eukaryota</taxon>
        <taxon>Viridiplantae</taxon>
        <taxon>Streptophyta</taxon>
        <taxon>Embryophyta</taxon>
        <taxon>Tracheophyta</taxon>
        <taxon>Spermatophyta</taxon>
        <taxon>Magnoliopsida</taxon>
        <taxon>Liliopsida</taxon>
        <taxon>Arecaceae</taxon>
        <taxon>Coryphoideae</taxon>
        <taxon>Phoeniceae</taxon>
        <taxon>Phoenix</taxon>
    </lineage>
</organism>
<dbReference type="RefSeq" id="XP_008781847.2">
    <property type="nucleotide sequence ID" value="XM_008783625.3"/>
</dbReference>
<keyword evidence="2" id="KW-1185">Reference proteome</keyword>
<feature type="compositionally biased region" description="Polar residues" evidence="1">
    <location>
        <begin position="33"/>
        <end position="48"/>
    </location>
</feature>
<dbReference type="GeneID" id="103701539"/>
<dbReference type="Proteomes" id="UP000228380">
    <property type="component" value="Chromosome 8"/>
</dbReference>
<gene>
    <name evidence="3" type="primary">LOC103701539</name>
</gene>
<feature type="region of interest" description="Disordered" evidence="1">
    <location>
        <begin position="28"/>
        <end position="48"/>
    </location>
</feature>
<proteinExistence type="predicted"/>
<reference evidence="2" key="1">
    <citation type="journal article" date="2019" name="Nat. Commun.">
        <title>Genome-wide association mapping of date palm fruit traits.</title>
        <authorList>
            <person name="Hazzouri K.M."/>
            <person name="Gros-Balthazard M."/>
            <person name="Flowers J.M."/>
            <person name="Copetti D."/>
            <person name="Lemansour A."/>
            <person name="Lebrun M."/>
            <person name="Masmoudi K."/>
            <person name="Ferrand S."/>
            <person name="Dhar M.I."/>
            <person name="Fresquez Z.A."/>
            <person name="Rosas U."/>
            <person name="Zhang J."/>
            <person name="Talag J."/>
            <person name="Lee S."/>
            <person name="Kudrna D."/>
            <person name="Powell R.F."/>
            <person name="Leitch I.J."/>
            <person name="Krueger R.R."/>
            <person name="Wing R.A."/>
            <person name="Amiri K.M.A."/>
            <person name="Purugganan M.D."/>
        </authorList>
    </citation>
    <scope>NUCLEOTIDE SEQUENCE [LARGE SCALE GENOMIC DNA]</scope>
    <source>
        <strain evidence="2">cv. Khalas</strain>
    </source>
</reference>
<dbReference type="AlphaFoldDB" id="A0A8B7BN03"/>
<reference evidence="3" key="2">
    <citation type="submission" date="2025-08" db="UniProtKB">
        <authorList>
            <consortium name="RefSeq"/>
        </authorList>
    </citation>
    <scope>IDENTIFICATION</scope>
    <source>
        <tissue evidence="3">Young leaves</tissue>
    </source>
</reference>
<sequence length="331" mass="38255">MILKMEDQRRKERGRQLEIQMMKEKRIQHQVGYGSSSSSNTPQKGSTSSSLVKVPTLIFTHLPLQSISSIFPPEAPLSLKIRISRVLNFSIHIQEELSDEHPTTECVSGRAIYINNEDHWISMHMICPGDEAWKVYAFKKHERFTSISAMTLVGMQVLCIDCKKGRFVTLDLLEKSWMFFSHHHNLIGGSKNIVEGEGEIVRVYFVSPCFSSLNFSELNIWMILSWRKPVVAHFAWRNRGRKVSTLRPNEYWEPRCLDLEAAKRKRFIWEEPTDPDMESNVYIHNLADGSYESLPPNSFPAKRVAWILSANKELFLNLWAISSFCLHGHSM</sequence>
<evidence type="ECO:0000256" key="1">
    <source>
        <dbReference type="SAM" id="MobiDB-lite"/>
    </source>
</evidence>